<dbReference type="InterPro" id="IPR000743">
    <property type="entry name" value="Glyco_hydro_28"/>
</dbReference>
<comment type="caution">
    <text evidence="11">The sequence shown here is derived from an EMBL/GenBank/DDBJ whole genome shotgun (WGS) entry which is preliminary data.</text>
</comment>
<comment type="subcellular location">
    <subcellularLocation>
        <location evidence="1">Secreted</location>
    </subcellularLocation>
</comment>
<sequence>MMLSGTSPSFLLGCFLALQTAVSAVVVVKRQNPVLDDSQWQKLARDEGRVYCTVRPRKDGGDDGPAIVKALTGNCRVKGLVWLPGPIYNIKSAMTTVGMKDIKIVQTGRMLWSPDIEYWRKVAMPVGFQNQSTVWYFGGEDVVWDGRGEGTMDGNGQVWYDWAQGRGNLPQRPMNINIKEMKRGRLRGLRFVQSQMWTMAITHSHDVELDDIYVNSTSRSQWNTLNTDGCDTINSDRITFRRWHVSNGDDAIALKGNSTNIFIQDSDFYHGQGIAVGSMGQYLNRSDVISGLRVRNVRLFDTAHVLYVKTWSGTSRGFPPNGGGGGYGNATDIDVQGVRFSGMRQQPFFAWQCENYSGHAGEDCNSSTVKIRDMHFGDVEGTVVNAVTDVGSLQCSQAAQGCRGISASGINVKTQDGRQLSSWHCENVRDPVGFTCTTNK</sequence>
<evidence type="ECO:0000256" key="4">
    <source>
        <dbReference type="ARBA" id="ARBA00022729"/>
    </source>
</evidence>
<dbReference type="PANTHER" id="PTHR31736">
    <property type="match status" value="1"/>
</dbReference>
<protein>
    <submittedName>
        <fullName evidence="11">Glycoside hydrolase family 28</fullName>
    </submittedName>
</protein>
<dbReference type="Gene3D" id="2.160.20.10">
    <property type="entry name" value="Single-stranded right-handed beta-helix, Pectin lyase-like"/>
    <property type="match status" value="1"/>
</dbReference>
<evidence type="ECO:0000256" key="2">
    <source>
        <dbReference type="ARBA" id="ARBA00008834"/>
    </source>
</evidence>
<dbReference type="PANTHER" id="PTHR31736:SF8">
    <property type="entry name" value="PUTATIVE (AFU_ORTHOLOGUE AFUA_7G06410)-RELATED"/>
    <property type="match status" value="1"/>
</dbReference>
<dbReference type="GO" id="GO:0005975">
    <property type="term" value="P:carbohydrate metabolic process"/>
    <property type="evidence" value="ECO:0007669"/>
    <property type="project" value="InterPro"/>
</dbReference>
<dbReference type="AlphaFoldDB" id="A0A8H4Q853"/>
<dbReference type="OrthoDB" id="187139at2759"/>
<feature type="signal peptide" evidence="10">
    <location>
        <begin position="1"/>
        <end position="24"/>
    </location>
</feature>
<reference evidence="11 12" key="1">
    <citation type="journal article" date="2020" name="G3 (Bethesda)">
        <title>Genetic Underpinnings of Host Manipulation by Ophiocordyceps as Revealed by Comparative Transcriptomics.</title>
        <authorList>
            <person name="Will I."/>
            <person name="Das B."/>
            <person name="Trinh T."/>
            <person name="Brachmann A."/>
            <person name="Ohm R.A."/>
            <person name="de Bekker C."/>
        </authorList>
    </citation>
    <scope>NUCLEOTIDE SEQUENCE [LARGE SCALE GENOMIC DNA]</scope>
    <source>
        <strain evidence="11 12">EC05</strain>
    </source>
</reference>
<dbReference type="InterPro" id="IPR011050">
    <property type="entry name" value="Pectin_lyase_fold/virulence"/>
</dbReference>
<dbReference type="GO" id="GO:0071555">
    <property type="term" value="P:cell wall organization"/>
    <property type="evidence" value="ECO:0007669"/>
    <property type="project" value="UniProtKB-KW"/>
</dbReference>
<dbReference type="InterPro" id="IPR012334">
    <property type="entry name" value="Pectin_lyas_fold"/>
</dbReference>
<dbReference type="GO" id="GO:0004650">
    <property type="term" value="F:polygalacturonase activity"/>
    <property type="evidence" value="ECO:0007669"/>
    <property type="project" value="InterPro"/>
</dbReference>
<keyword evidence="4 10" id="KW-0732">Signal</keyword>
<feature type="chain" id="PRO_5034141689" evidence="10">
    <location>
        <begin position="25"/>
        <end position="440"/>
    </location>
</feature>
<evidence type="ECO:0000256" key="5">
    <source>
        <dbReference type="ARBA" id="ARBA00022801"/>
    </source>
</evidence>
<name>A0A8H4Q853_9HYPO</name>
<dbReference type="Pfam" id="PF00295">
    <property type="entry name" value="Glyco_hydro_28"/>
    <property type="match status" value="1"/>
</dbReference>
<evidence type="ECO:0000256" key="7">
    <source>
        <dbReference type="ARBA" id="ARBA00023295"/>
    </source>
</evidence>
<dbReference type="GO" id="GO:0005576">
    <property type="term" value="C:extracellular region"/>
    <property type="evidence" value="ECO:0007669"/>
    <property type="project" value="UniProtKB-SubCell"/>
</dbReference>
<dbReference type="Proteomes" id="UP000562929">
    <property type="component" value="Unassembled WGS sequence"/>
</dbReference>
<evidence type="ECO:0000256" key="9">
    <source>
        <dbReference type="RuleBase" id="RU361169"/>
    </source>
</evidence>
<keyword evidence="8" id="KW-0961">Cell wall biogenesis/degradation</keyword>
<evidence type="ECO:0000256" key="8">
    <source>
        <dbReference type="ARBA" id="ARBA00023316"/>
    </source>
</evidence>
<evidence type="ECO:0000313" key="11">
    <source>
        <dbReference type="EMBL" id="KAF4589535.1"/>
    </source>
</evidence>
<keyword evidence="3" id="KW-0964">Secreted</keyword>
<evidence type="ECO:0000256" key="6">
    <source>
        <dbReference type="ARBA" id="ARBA00023180"/>
    </source>
</evidence>
<evidence type="ECO:0000313" key="12">
    <source>
        <dbReference type="Proteomes" id="UP000562929"/>
    </source>
</evidence>
<keyword evidence="12" id="KW-1185">Reference proteome</keyword>
<keyword evidence="7 9" id="KW-0326">Glycosidase</keyword>
<evidence type="ECO:0000256" key="1">
    <source>
        <dbReference type="ARBA" id="ARBA00004613"/>
    </source>
</evidence>
<keyword evidence="6" id="KW-0325">Glycoprotein</keyword>
<keyword evidence="5 9" id="KW-0378">Hydrolase</keyword>
<dbReference type="SUPFAM" id="SSF51126">
    <property type="entry name" value="Pectin lyase-like"/>
    <property type="match status" value="1"/>
</dbReference>
<organism evidence="11 12">
    <name type="scientific">Ophiocordyceps camponoti-floridani</name>
    <dbReference type="NCBI Taxonomy" id="2030778"/>
    <lineage>
        <taxon>Eukaryota</taxon>
        <taxon>Fungi</taxon>
        <taxon>Dikarya</taxon>
        <taxon>Ascomycota</taxon>
        <taxon>Pezizomycotina</taxon>
        <taxon>Sordariomycetes</taxon>
        <taxon>Hypocreomycetidae</taxon>
        <taxon>Hypocreales</taxon>
        <taxon>Ophiocordycipitaceae</taxon>
        <taxon>Ophiocordyceps</taxon>
    </lineage>
</organism>
<comment type="similarity">
    <text evidence="2 9">Belongs to the glycosyl hydrolase 28 family.</text>
</comment>
<gene>
    <name evidence="11" type="ORF">GQ602_003424</name>
</gene>
<evidence type="ECO:0000256" key="3">
    <source>
        <dbReference type="ARBA" id="ARBA00022525"/>
    </source>
</evidence>
<proteinExistence type="inferred from homology"/>
<dbReference type="EMBL" id="JAACLJ010000003">
    <property type="protein sequence ID" value="KAF4589535.1"/>
    <property type="molecule type" value="Genomic_DNA"/>
</dbReference>
<evidence type="ECO:0000256" key="10">
    <source>
        <dbReference type="SAM" id="SignalP"/>
    </source>
</evidence>
<accession>A0A8H4Q853</accession>